<sequence length="575" mass="65489">LNEALGACYTMQKDWTKALPYWEAAWAEISERTDSGRHGASALKLGRPSRPLDGFRSIPAGDISRAALSSASPTQDKVCIYTTLYGDYDNLNPVVNPAPGVDYICFTDRPREAEGWRQIIVDPQQPTDNLNAKIFKVLPQDYLHDYEYSLFVDANTVFLGRTEELIALCRHGGDFVMWQHPLRDDVYTEVCAIVSHRRHSPAEVLDQLRQYSEEGLPHDTGMFEASFIWRRHGAPEVKRFMQQWWHHICSFSSRDQVSLAYLVWKTGFRPALLPRDLGTSRENIFFFKAPHRNGQSRPDEEQNPLLAAPTLRNRNRNLTFLYHPSAAGSGSTVLRGQQLSELVKARYEGERDVRYVSDPSELHDEVVILTKGVLKATSPEALRDLRRHNIVVADFVDEPPRRDLIPEIDMLMASSLCGYRDYLTMFPDVPAFHVTHHVDTRIPRREEAPDDRFRAGYFGELVNTIRDERIEAVVDFNLVDTSRPNEDWIGSLEGYNFHYAFRRVRDIDGAKPFLKGFVAAHCGANMMIQRSAGDAMFYLGADYPYLMPDEAGPEEIAVALEEAQESVGGPDWRYG</sequence>
<dbReference type="InterPro" id="IPR006852">
    <property type="entry name" value="TOD1_MUCI70"/>
</dbReference>
<dbReference type="Pfam" id="PF04765">
    <property type="entry name" value="TOD1_MUCI70"/>
    <property type="match status" value="1"/>
</dbReference>
<accession>A0A540V9H5</accession>
<dbReference type="EMBL" id="VIFK01000473">
    <property type="protein sequence ID" value="TQE93408.1"/>
    <property type="molecule type" value="Genomic_DNA"/>
</dbReference>
<dbReference type="AlphaFoldDB" id="A0A540V9H5"/>
<dbReference type="InterPro" id="IPR048354">
    <property type="entry name" value="TOD1_MUCI70_glycTrfase_dom"/>
</dbReference>
<name>A0A540V9H5_9GAMM</name>
<organism evidence="2 3">
    <name type="scientific">Spiribacter salinus</name>
    <dbReference type="NCBI Taxonomy" id="1335746"/>
    <lineage>
        <taxon>Bacteria</taxon>
        <taxon>Pseudomonadati</taxon>
        <taxon>Pseudomonadota</taxon>
        <taxon>Gammaproteobacteria</taxon>
        <taxon>Chromatiales</taxon>
        <taxon>Ectothiorhodospiraceae</taxon>
        <taxon>Spiribacter</taxon>
    </lineage>
</organism>
<evidence type="ECO:0000259" key="1">
    <source>
        <dbReference type="Pfam" id="PF04765"/>
    </source>
</evidence>
<feature type="non-terminal residue" evidence="2">
    <location>
        <position position="575"/>
    </location>
</feature>
<dbReference type="PANTHER" id="PTHR12956:SF17">
    <property type="entry name" value="OS01G0749100 PROTEIN"/>
    <property type="match status" value="1"/>
</dbReference>
<comment type="caution">
    <text evidence="2">The sequence shown here is derived from an EMBL/GenBank/DDBJ whole genome shotgun (WGS) entry which is preliminary data.</text>
</comment>
<dbReference type="PANTHER" id="PTHR12956">
    <property type="entry name" value="ALKALINE CERAMIDASE-RELATED"/>
    <property type="match status" value="1"/>
</dbReference>
<proteinExistence type="predicted"/>
<protein>
    <submittedName>
        <fullName evidence="2">DUF616 domain-containing protein</fullName>
    </submittedName>
</protein>
<dbReference type="InterPro" id="IPR029044">
    <property type="entry name" value="Nucleotide-diphossugar_trans"/>
</dbReference>
<feature type="domain" description="TOD1/MUCI70 glycosyltransferase-like" evidence="1">
    <location>
        <begin position="116"/>
        <end position="266"/>
    </location>
</feature>
<feature type="non-terminal residue" evidence="2">
    <location>
        <position position="1"/>
    </location>
</feature>
<evidence type="ECO:0000313" key="2">
    <source>
        <dbReference type="EMBL" id="TQE93408.1"/>
    </source>
</evidence>
<dbReference type="Proteomes" id="UP000315400">
    <property type="component" value="Unassembled WGS sequence"/>
</dbReference>
<gene>
    <name evidence="2" type="ORF">FKY71_18225</name>
</gene>
<evidence type="ECO:0000313" key="3">
    <source>
        <dbReference type="Proteomes" id="UP000315400"/>
    </source>
</evidence>
<reference evidence="2 3" key="1">
    <citation type="submission" date="2019-06" db="EMBL/GenBank/DDBJ databases">
        <title>Metagenome assembled Genome of Spiribacter salinus SL48-SHIP from the microbial mat of Salt Lake 48 (Novosibirsk region, Russia).</title>
        <authorList>
            <person name="Shipova A."/>
            <person name="Rozanov A.S."/>
            <person name="Bryanskaya A.V."/>
            <person name="Peltek S.E."/>
        </authorList>
    </citation>
    <scope>NUCLEOTIDE SEQUENCE [LARGE SCALE GENOMIC DNA]</scope>
    <source>
        <strain evidence="2">SL48-SHIP-2</strain>
    </source>
</reference>
<dbReference type="SUPFAM" id="SSF53448">
    <property type="entry name" value="Nucleotide-diphospho-sugar transferases"/>
    <property type="match status" value="1"/>
</dbReference>